<dbReference type="AlphaFoldDB" id="A0A3E1NM20"/>
<dbReference type="Gene3D" id="2.60.40.10">
    <property type="entry name" value="Immunoglobulins"/>
    <property type="match status" value="1"/>
</dbReference>
<dbReference type="OrthoDB" id="1522602at2"/>
<dbReference type="Proteomes" id="UP000261284">
    <property type="component" value="Unassembled WGS sequence"/>
</dbReference>
<feature type="domain" description="Type 9 secretion system plug protein N-terminal" evidence="2">
    <location>
        <begin position="29"/>
        <end position="152"/>
    </location>
</feature>
<evidence type="ECO:0000256" key="1">
    <source>
        <dbReference type="SAM" id="SignalP"/>
    </source>
</evidence>
<evidence type="ECO:0000313" key="3">
    <source>
        <dbReference type="EMBL" id="RFM28973.1"/>
    </source>
</evidence>
<evidence type="ECO:0000259" key="2">
    <source>
        <dbReference type="Pfam" id="PF17116"/>
    </source>
</evidence>
<protein>
    <submittedName>
        <fullName evidence="3">DUF5103 domain-containing protein</fullName>
    </submittedName>
</protein>
<dbReference type="InterPro" id="IPR013783">
    <property type="entry name" value="Ig-like_fold"/>
</dbReference>
<dbReference type="InterPro" id="IPR031345">
    <property type="entry name" value="T9SS_Plug_N"/>
</dbReference>
<proteinExistence type="predicted"/>
<organism evidence="3 4">
    <name type="scientific">Deminuibacter soli</name>
    <dbReference type="NCBI Taxonomy" id="2291815"/>
    <lineage>
        <taxon>Bacteria</taxon>
        <taxon>Pseudomonadati</taxon>
        <taxon>Bacteroidota</taxon>
        <taxon>Chitinophagia</taxon>
        <taxon>Chitinophagales</taxon>
        <taxon>Chitinophagaceae</taxon>
        <taxon>Deminuibacter</taxon>
    </lineage>
</organism>
<keyword evidence="1" id="KW-0732">Signal</keyword>
<reference evidence="3 4" key="1">
    <citation type="submission" date="2018-08" db="EMBL/GenBank/DDBJ databases">
        <title>Chitinophagaceae sp. K23C18032701, a novel bacterium isolated from forest soil.</title>
        <authorList>
            <person name="Wang C."/>
        </authorList>
    </citation>
    <scope>NUCLEOTIDE SEQUENCE [LARGE SCALE GENOMIC DNA]</scope>
    <source>
        <strain evidence="3 4">K23C18032701</strain>
    </source>
</reference>
<dbReference type="Pfam" id="PF17116">
    <property type="entry name" value="T9SS_plug_1st"/>
    <property type="match status" value="1"/>
</dbReference>
<sequence length="423" mass="49049">MRYLFACLLLLPHSLLHAQQPDKIYMPNINGVKLFLNGSQASYPVITLGSTYSLELHFDDLDAYVKNYSYTFQLCNADWTPVDLSPFDYLQGFTQNRITQYTASSIATTRYIHYQVSLPERNCIPNKSGNYLVKVFLNGDTSQLAFCSRMLVADNRVDIAAQIQLPFDFNLQRTSHKIQFSLNKSKLNILNPDQLKVVVLQNYRWDNAITGKQPVFMRNDDYEYNGERDFIFPAGKEYRWIDLRSFRFQSERIADINMRATPFDVYMKPDGERTQVRYLYYQDLNGFYQIGSTEQINGWTQGDYGNVHFVFVPLNHQPIPGKDIYITGQFNGYVLNDSAKLAYNAEKGIYEKTMLLKQGYYSYAYATMGNAISPTAPDFSLTEGNYYETENNYTILVYYRSLSNRYDELVGITTVNSRLNRTF</sequence>
<gene>
    <name evidence="3" type="ORF">DXN05_09420</name>
</gene>
<feature type="chain" id="PRO_5017586380" evidence="1">
    <location>
        <begin position="19"/>
        <end position="423"/>
    </location>
</feature>
<evidence type="ECO:0000313" key="4">
    <source>
        <dbReference type="Proteomes" id="UP000261284"/>
    </source>
</evidence>
<keyword evidence="4" id="KW-1185">Reference proteome</keyword>
<dbReference type="EMBL" id="QTJU01000002">
    <property type="protein sequence ID" value="RFM28973.1"/>
    <property type="molecule type" value="Genomic_DNA"/>
</dbReference>
<accession>A0A3E1NM20</accession>
<feature type="signal peptide" evidence="1">
    <location>
        <begin position="1"/>
        <end position="18"/>
    </location>
</feature>
<comment type="caution">
    <text evidence="3">The sequence shown here is derived from an EMBL/GenBank/DDBJ whole genome shotgun (WGS) entry which is preliminary data.</text>
</comment>
<dbReference type="RefSeq" id="WP_116846959.1">
    <property type="nucleotide sequence ID" value="NZ_QTJU01000002.1"/>
</dbReference>
<name>A0A3E1NM20_9BACT</name>